<dbReference type="EMBL" id="HE576752">
    <property type="protein sequence ID" value="CCC67333.1"/>
    <property type="molecule type" value="Genomic_DNA"/>
</dbReference>
<gene>
    <name evidence="4" type="primary">NCAS0A07750</name>
    <name evidence="4" type="ordered locus">NCAS_0A07750</name>
</gene>
<keyword evidence="2 3" id="KW-0732">Signal</keyword>
<dbReference type="GO" id="GO:0005199">
    <property type="term" value="F:structural constituent of cell wall"/>
    <property type="evidence" value="ECO:0007669"/>
    <property type="project" value="InterPro"/>
</dbReference>
<sequence length="226" mass="22885">MQFSTAFTIALAALASMVVADSESFGMITIHSGTNLQYAHVYADNGNLLVGNSGDFFTATVTDAGKLKLSDDKYAIAQDDGTFKEGSETDGSTGFAVSKGRLTYKNSDGFFAYPIDASSYTLSIKSSDSATGIAVSARSQTDGSTIPDFTPSGSSADASVVTSSVAVTKSVTSTTSVAVAKSATVAAISQITDGQVQATVSQQTENGAAKNLAGLSAFAAAAAMLL</sequence>
<dbReference type="AlphaFoldDB" id="G0V785"/>
<keyword evidence="5" id="KW-1185">Reference proteome</keyword>
<reference key="2">
    <citation type="submission" date="2011-08" db="EMBL/GenBank/DDBJ databases">
        <title>Genome sequence of Naumovozyma castellii.</title>
        <authorList>
            <person name="Gordon J.L."/>
            <person name="Armisen D."/>
            <person name="Proux-Wera E."/>
            <person name="OhEigeartaigh S.S."/>
            <person name="Byrne K.P."/>
            <person name="Wolfe K.H."/>
        </authorList>
    </citation>
    <scope>NUCLEOTIDE SEQUENCE</scope>
    <source>
        <strain>Type strain:CBS 4309</strain>
    </source>
</reference>
<dbReference type="Pfam" id="PF00399">
    <property type="entry name" value="PIR"/>
    <property type="match status" value="1"/>
</dbReference>
<name>G0V785_NAUCA</name>
<dbReference type="OrthoDB" id="5415592at2759"/>
<feature type="signal peptide" evidence="3">
    <location>
        <begin position="1"/>
        <end position="20"/>
    </location>
</feature>
<dbReference type="FunCoup" id="G0V785">
    <property type="interactions" value="84"/>
</dbReference>
<evidence type="ECO:0000313" key="4">
    <source>
        <dbReference type="EMBL" id="CCC67333.1"/>
    </source>
</evidence>
<reference evidence="4 5" key="1">
    <citation type="journal article" date="2011" name="Proc. Natl. Acad. Sci. U.S.A.">
        <title>Evolutionary erosion of yeast sex chromosomes by mating-type switching accidents.</title>
        <authorList>
            <person name="Gordon J.L."/>
            <person name="Armisen D."/>
            <person name="Proux-Wera E."/>
            <person name="Oheigeartaigh S.S."/>
            <person name="Byrne K.P."/>
            <person name="Wolfe K.H."/>
        </authorList>
    </citation>
    <scope>NUCLEOTIDE SEQUENCE [LARGE SCALE GENOMIC DNA]</scope>
    <source>
        <strain evidence="5">ATCC 76901 / BCRC 22586 / CBS 4309 / NBRC 1992 / NRRL Y-12630</strain>
    </source>
</reference>
<accession>G0V785</accession>
<dbReference type="RefSeq" id="XP_003673714.1">
    <property type="nucleotide sequence ID" value="XM_003673666.1"/>
</dbReference>
<evidence type="ECO:0008006" key="6">
    <source>
        <dbReference type="Google" id="ProtNLM"/>
    </source>
</evidence>
<dbReference type="PROSITE" id="PS50256">
    <property type="entry name" value="PIR_REPEAT_2"/>
    <property type="match status" value="1"/>
</dbReference>
<dbReference type="InterPro" id="IPR000420">
    <property type="entry name" value="Yeast_PIR_rpt"/>
</dbReference>
<feature type="chain" id="PRO_5003410322" description="Cell wall protein CWP1" evidence="3">
    <location>
        <begin position="21"/>
        <end position="226"/>
    </location>
</feature>
<dbReference type="InParanoid" id="G0V785"/>
<evidence type="ECO:0000256" key="3">
    <source>
        <dbReference type="SAM" id="SignalP"/>
    </source>
</evidence>
<dbReference type="KEGG" id="ncs:NCAS_0A07750"/>
<dbReference type="PROSITE" id="PS00929">
    <property type="entry name" value="PIR_REPEAT_1"/>
    <property type="match status" value="1"/>
</dbReference>
<dbReference type="Proteomes" id="UP000001640">
    <property type="component" value="Chromosome 1"/>
</dbReference>
<protein>
    <recommendedName>
        <fullName evidence="6">Cell wall protein CWP1</fullName>
    </recommendedName>
</protein>
<evidence type="ECO:0000256" key="2">
    <source>
        <dbReference type="ARBA" id="ARBA00022729"/>
    </source>
</evidence>
<dbReference type="OMA" id="PANNCST"/>
<proteinExistence type="predicted"/>
<evidence type="ECO:0000256" key="1">
    <source>
        <dbReference type="ARBA" id="ARBA00004196"/>
    </source>
</evidence>
<evidence type="ECO:0000313" key="5">
    <source>
        <dbReference type="Proteomes" id="UP000001640"/>
    </source>
</evidence>
<dbReference type="eggNOG" id="ENOG502S09G">
    <property type="taxonomic scope" value="Eukaryota"/>
</dbReference>
<comment type="subcellular location">
    <subcellularLocation>
        <location evidence="1">Cell envelope</location>
    </subcellularLocation>
</comment>
<organism evidence="4 5">
    <name type="scientific">Naumovozyma castellii</name>
    <name type="common">Yeast</name>
    <name type="synonym">Saccharomyces castellii</name>
    <dbReference type="NCBI Taxonomy" id="27288"/>
    <lineage>
        <taxon>Eukaryota</taxon>
        <taxon>Fungi</taxon>
        <taxon>Dikarya</taxon>
        <taxon>Ascomycota</taxon>
        <taxon>Saccharomycotina</taxon>
        <taxon>Saccharomycetes</taxon>
        <taxon>Saccharomycetales</taxon>
        <taxon>Saccharomycetaceae</taxon>
        <taxon>Naumovozyma</taxon>
    </lineage>
</organism>
<dbReference type="GeneID" id="96900812"/>
<dbReference type="STRING" id="1064592.G0V785"/>
<dbReference type="HOGENOM" id="CLU_054077_0_0_1"/>